<dbReference type="Proteomes" id="UP000299102">
    <property type="component" value="Unassembled WGS sequence"/>
</dbReference>
<reference evidence="1 2" key="1">
    <citation type="journal article" date="2019" name="Commun. Biol.">
        <title>The bagworm genome reveals a unique fibroin gene that provides high tensile strength.</title>
        <authorList>
            <person name="Kono N."/>
            <person name="Nakamura H."/>
            <person name="Ohtoshi R."/>
            <person name="Tomita M."/>
            <person name="Numata K."/>
            <person name="Arakawa K."/>
        </authorList>
    </citation>
    <scope>NUCLEOTIDE SEQUENCE [LARGE SCALE GENOMIC DNA]</scope>
</reference>
<comment type="caution">
    <text evidence="1">The sequence shown here is derived from an EMBL/GenBank/DDBJ whole genome shotgun (WGS) entry which is preliminary data.</text>
</comment>
<name>A0A4C1TKR2_EUMVA</name>
<sequence length="147" mass="16893">MVEGVMHPRLYKPEHIRLTFSKSGGLRLIQKNQRPSLSYIEKVGALRWSPENKFCGSTTNPHWCVKNSVLHRDLDIPSIAQSMKNASECFFSIAESHSKPLVSAAVSYEAPPPYHFIRRPRNIITDRMDDFSAEVKRLIEINKRNDD</sequence>
<proteinExistence type="predicted"/>
<dbReference type="OrthoDB" id="10050074at2759"/>
<dbReference type="AlphaFoldDB" id="A0A4C1TKR2"/>
<accession>A0A4C1TKR2</accession>
<evidence type="ECO:0000313" key="1">
    <source>
        <dbReference type="EMBL" id="GBP13901.1"/>
    </source>
</evidence>
<gene>
    <name evidence="1" type="ORF">EVAR_10470_1</name>
</gene>
<dbReference type="EMBL" id="BGZK01000060">
    <property type="protein sequence ID" value="GBP13901.1"/>
    <property type="molecule type" value="Genomic_DNA"/>
</dbReference>
<organism evidence="1 2">
    <name type="scientific">Eumeta variegata</name>
    <name type="common">Bagworm moth</name>
    <name type="synonym">Eumeta japonica</name>
    <dbReference type="NCBI Taxonomy" id="151549"/>
    <lineage>
        <taxon>Eukaryota</taxon>
        <taxon>Metazoa</taxon>
        <taxon>Ecdysozoa</taxon>
        <taxon>Arthropoda</taxon>
        <taxon>Hexapoda</taxon>
        <taxon>Insecta</taxon>
        <taxon>Pterygota</taxon>
        <taxon>Neoptera</taxon>
        <taxon>Endopterygota</taxon>
        <taxon>Lepidoptera</taxon>
        <taxon>Glossata</taxon>
        <taxon>Ditrysia</taxon>
        <taxon>Tineoidea</taxon>
        <taxon>Psychidae</taxon>
        <taxon>Oiketicinae</taxon>
        <taxon>Eumeta</taxon>
    </lineage>
</organism>
<protein>
    <submittedName>
        <fullName evidence="1">Uncharacterized protein</fullName>
    </submittedName>
</protein>
<evidence type="ECO:0000313" key="2">
    <source>
        <dbReference type="Proteomes" id="UP000299102"/>
    </source>
</evidence>
<keyword evidence="2" id="KW-1185">Reference proteome</keyword>